<dbReference type="Pfam" id="PF00096">
    <property type="entry name" value="zf-C2H2"/>
    <property type="match status" value="2"/>
</dbReference>
<dbReference type="PROSITE" id="PS00028">
    <property type="entry name" value="ZINC_FINGER_C2H2_1"/>
    <property type="match status" value="2"/>
</dbReference>
<dbReference type="InterPro" id="IPR050717">
    <property type="entry name" value="C2H2-ZF_Transcription_Reg"/>
</dbReference>
<dbReference type="PROSITE" id="PS50157">
    <property type="entry name" value="ZINC_FINGER_C2H2_2"/>
    <property type="match status" value="2"/>
</dbReference>
<keyword evidence="3" id="KW-0479">Metal-binding</keyword>
<evidence type="ECO:0000256" key="9">
    <source>
        <dbReference type="ARBA" id="ARBA00023163"/>
    </source>
</evidence>
<gene>
    <name evidence="14" type="ORF">LAMO00422_LOCUS2862</name>
</gene>
<feature type="region of interest" description="Disordered" evidence="12">
    <location>
        <begin position="318"/>
        <end position="344"/>
    </location>
</feature>
<dbReference type="EMBL" id="HBEM01004083">
    <property type="protein sequence ID" value="CAD8433993.1"/>
    <property type="molecule type" value="Transcribed_RNA"/>
</dbReference>
<evidence type="ECO:0000256" key="3">
    <source>
        <dbReference type="ARBA" id="ARBA00022723"/>
    </source>
</evidence>
<protein>
    <recommendedName>
        <fullName evidence="13">C2H2-type domain-containing protein</fullName>
    </recommendedName>
</protein>
<accession>A0A7S0CTV3</accession>
<evidence type="ECO:0000256" key="11">
    <source>
        <dbReference type="PROSITE-ProRule" id="PRU00042"/>
    </source>
</evidence>
<comment type="similarity">
    <text evidence="2">Belongs to the krueppel C2H2-type zinc-finger protein family.</text>
</comment>
<keyword evidence="10" id="KW-0539">Nucleus</keyword>
<proteinExistence type="inferred from homology"/>
<feature type="domain" description="C2H2-type" evidence="13">
    <location>
        <begin position="407"/>
        <end position="434"/>
    </location>
</feature>
<feature type="compositionally biased region" description="Polar residues" evidence="12">
    <location>
        <begin position="163"/>
        <end position="184"/>
    </location>
</feature>
<dbReference type="PANTHER" id="PTHR14196">
    <property type="entry name" value="ODD-SKIPPED - RELATED"/>
    <property type="match status" value="1"/>
</dbReference>
<dbReference type="SMART" id="SM00355">
    <property type="entry name" value="ZnF_C2H2"/>
    <property type="match status" value="2"/>
</dbReference>
<keyword evidence="8" id="KW-0238">DNA-binding</keyword>
<evidence type="ECO:0000256" key="4">
    <source>
        <dbReference type="ARBA" id="ARBA00022737"/>
    </source>
</evidence>
<evidence type="ECO:0000256" key="12">
    <source>
        <dbReference type="SAM" id="MobiDB-lite"/>
    </source>
</evidence>
<feature type="domain" description="C2H2-type" evidence="13">
    <location>
        <begin position="379"/>
        <end position="406"/>
    </location>
</feature>
<evidence type="ECO:0000256" key="5">
    <source>
        <dbReference type="ARBA" id="ARBA00022771"/>
    </source>
</evidence>
<dbReference type="InterPro" id="IPR036236">
    <property type="entry name" value="Znf_C2H2_sf"/>
</dbReference>
<dbReference type="InterPro" id="IPR013087">
    <property type="entry name" value="Znf_C2H2_type"/>
</dbReference>
<keyword evidence="9" id="KW-0804">Transcription</keyword>
<dbReference type="FunFam" id="3.30.160.60:FF:001480">
    <property type="entry name" value="Si:cabz01071911.3"/>
    <property type="match status" value="1"/>
</dbReference>
<reference evidence="14" key="1">
    <citation type="submission" date="2021-01" db="EMBL/GenBank/DDBJ databases">
        <authorList>
            <person name="Corre E."/>
            <person name="Pelletier E."/>
            <person name="Niang G."/>
            <person name="Scheremetjew M."/>
            <person name="Finn R."/>
            <person name="Kale V."/>
            <person name="Holt S."/>
            <person name="Cochrane G."/>
            <person name="Meng A."/>
            <person name="Brown T."/>
            <person name="Cohen L."/>
        </authorList>
    </citation>
    <scope>NUCLEOTIDE SEQUENCE</scope>
    <source>
        <strain evidence="14">CCMP2058</strain>
    </source>
</reference>
<name>A0A7S0CTV3_9EUKA</name>
<feature type="region of interest" description="Disordered" evidence="12">
    <location>
        <begin position="1"/>
        <end position="23"/>
    </location>
</feature>
<dbReference type="FunFam" id="3.30.160.60:FF:001818">
    <property type="entry name" value="GDNF-inducible zinc finger protein 1 isoform X1"/>
    <property type="match status" value="1"/>
</dbReference>
<keyword evidence="5 11" id="KW-0863">Zinc-finger</keyword>
<dbReference type="Gene3D" id="3.30.160.60">
    <property type="entry name" value="Classic Zinc Finger"/>
    <property type="match status" value="2"/>
</dbReference>
<feature type="region of interest" description="Disordered" evidence="12">
    <location>
        <begin position="431"/>
        <end position="457"/>
    </location>
</feature>
<dbReference type="GO" id="GO:0005634">
    <property type="term" value="C:nucleus"/>
    <property type="evidence" value="ECO:0007669"/>
    <property type="project" value="UniProtKB-SubCell"/>
</dbReference>
<organism evidence="14">
    <name type="scientific">Amorphochlora amoebiformis</name>
    <dbReference type="NCBI Taxonomy" id="1561963"/>
    <lineage>
        <taxon>Eukaryota</taxon>
        <taxon>Sar</taxon>
        <taxon>Rhizaria</taxon>
        <taxon>Cercozoa</taxon>
        <taxon>Chlorarachniophyceae</taxon>
        <taxon>Amorphochlora</taxon>
    </lineage>
</organism>
<dbReference type="PANTHER" id="PTHR14196:SF12">
    <property type="entry name" value="ZINC FINGER PROTEIN 208-LIKE"/>
    <property type="match status" value="1"/>
</dbReference>
<feature type="compositionally biased region" description="Polar residues" evidence="12">
    <location>
        <begin position="320"/>
        <end position="344"/>
    </location>
</feature>
<dbReference type="GO" id="GO:0008270">
    <property type="term" value="F:zinc ion binding"/>
    <property type="evidence" value="ECO:0007669"/>
    <property type="project" value="UniProtKB-KW"/>
</dbReference>
<evidence type="ECO:0000259" key="13">
    <source>
        <dbReference type="PROSITE" id="PS50157"/>
    </source>
</evidence>
<evidence type="ECO:0000256" key="6">
    <source>
        <dbReference type="ARBA" id="ARBA00022833"/>
    </source>
</evidence>
<evidence type="ECO:0000256" key="1">
    <source>
        <dbReference type="ARBA" id="ARBA00004123"/>
    </source>
</evidence>
<feature type="region of interest" description="Disordered" evidence="12">
    <location>
        <begin position="39"/>
        <end position="58"/>
    </location>
</feature>
<comment type="subcellular location">
    <subcellularLocation>
        <location evidence="1">Nucleus</location>
    </subcellularLocation>
</comment>
<evidence type="ECO:0000256" key="10">
    <source>
        <dbReference type="ARBA" id="ARBA00023242"/>
    </source>
</evidence>
<evidence type="ECO:0000256" key="8">
    <source>
        <dbReference type="ARBA" id="ARBA00023125"/>
    </source>
</evidence>
<evidence type="ECO:0000256" key="2">
    <source>
        <dbReference type="ARBA" id="ARBA00006991"/>
    </source>
</evidence>
<keyword evidence="6" id="KW-0862">Zinc</keyword>
<keyword evidence="7" id="KW-0805">Transcription regulation</keyword>
<dbReference type="AlphaFoldDB" id="A0A7S0CTV3"/>
<dbReference type="SUPFAM" id="SSF57667">
    <property type="entry name" value="beta-beta-alpha zinc fingers"/>
    <property type="match status" value="1"/>
</dbReference>
<evidence type="ECO:0000256" key="7">
    <source>
        <dbReference type="ARBA" id="ARBA00023015"/>
    </source>
</evidence>
<keyword evidence="4" id="KW-0677">Repeat</keyword>
<dbReference type="GO" id="GO:0000981">
    <property type="term" value="F:DNA-binding transcription factor activity, RNA polymerase II-specific"/>
    <property type="evidence" value="ECO:0007669"/>
    <property type="project" value="TreeGrafter"/>
</dbReference>
<sequence length="457" mass="48226">MQNVGPTEEGDGEDYINESHKSRVPIHPWPGTQYPQYLHDSPSNVLPNGLPVDDVGHTASSFSESQADLQYISGAAASSTGGSSLSPPHFSPHIDVLSAMGAIGSSSLENEVRTVATHNDPSVDVISRLVGDEKGGDTLGSMQNIGSLKSGYDRRIGMGVSGGSNAPSLAAPNTQQLVGPSVQPSAGSGVSGGNGGTHDNSMFNPGPERDITNYPGPGHLSYQPPPGSLSGMLANPIVPNFVPYNKFIPSRVPPGDPPIFNVAQAMNGGGMGVGGIAGSTVGAPVGGSMGSIGGIGGAMGGSVEGGFGIGMASVGFGTGPTPNSGKGKNRNQVSNKSATQSNSAKLQADLGYQEKFFHEIKRHVSGERDQASMVLRRVFQCYKCGKIFKHRSKMMRHRRIHTGEKPFQCQECNKKFRQRCHLRVHLQIHVRKRQNRENSEYRGISSESSSKKLKTKQ</sequence>
<feature type="region of interest" description="Disordered" evidence="12">
    <location>
        <begin position="163"/>
        <end position="227"/>
    </location>
</feature>
<evidence type="ECO:0000313" key="14">
    <source>
        <dbReference type="EMBL" id="CAD8433993.1"/>
    </source>
</evidence>
<dbReference type="GO" id="GO:0000977">
    <property type="term" value="F:RNA polymerase II transcription regulatory region sequence-specific DNA binding"/>
    <property type="evidence" value="ECO:0007669"/>
    <property type="project" value="TreeGrafter"/>
</dbReference>